<protein>
    <submittedName>
        <fullName evidence="2">Uncharacterized protein</fullName>
    </submittedName>
</protein>
<dbReference type="Proteomes" id="UP001295444">
    <property type="component" value="Chromosome 11"/>
</dbReference>
<evidence type="ECO:0000313" key="2">
    <source>
        <dbReference type="EMBL" id="CAH2322205.1"/>
    </source>
</evidence>
<organism evidence="2 3">
    <name type="scientific">Pelobates cultripes</name>
    <name type="common">Western spadefoot toad</name>
    <dbReference type="NCBI Taxonomy" id="61616"/>
    <lineage>
        <taxon>Eukaryota</taxon>
        <taxon>Metazoa</taxon>
        <taxon>Chordata</taxon>
        <taxon>Craniata</taxon>
        <taxon>Vertebrata</taxon>
        <taxon>Euteleostomi</taxon>
        <taxon>Amphibia</taxon>
        <taxon>Batrachia</taxon>
        <taxon>Anura</taxon>
        <taxon>Pelobatoidea</taxon>
        <taxon>Pelobatidae</taxon>
        <taxon>Pelobates</taxon>
    </lineage>
</organism>
<name>A0AAD1TB35_PELCU</name>
<dbReference type="AlphaFoldDB" id="A0AAD1TB35"/>
<reference evidence="2" key="1">
    <citation type="submission" date="2022-03" db="EMBL/GenBank/DDBJ databases">
        <authorList>
            <person name="Alioto T."/>
            <person name="Alioto T."/>
            <person name="Gomez Garrido J."/>
        </authorList>
    </citation>
    <scope>NUCLEOTIDE SEQUENCE</scope>
</reference>
<dbReference type="EMBL" id="OW240922">
    <property type="protein sequence ID" value="CAH2322205.1"/>
    <property type="molecule type" value="Genomic_DNA"/>
</dbReference>
<gene>
    <name evidence="2" type="ORF">PECUL_23A031102</name>
</gene>
<feature type="region of interest" description="Disordered" evidence="1">
    <location>
        <begin position="62"/>
        <end position="96"/>
    </location>
</feature>
<sequence length="341" mass="37753">MSAIGVMSNSLSQTFAQALIQAQRSAQPSTTQALPLTTPVQPHSGRKALAKVKHFSMSKMDSITPVTDDSESDLSNIEEESYIEDSGDPSDPGSNFEVEESYPFQDTILVKPAKTDLEHGASGDTGKILDPHGEPLFDPDELCHPRSAEWSPSDHVARYIASSMRKPLDKNKVLDILGPAAKILEVVEDNQELVRATICGWIQRVICLIGNANTAMATERCKSILLKIEPKLVHMALNEPGAQANGLLFGENFVKELTSFIHTFPALDKAQSNIHKVVNPRVFGGARRARSHLSGRVTRSLFRQNRAFYKGRDSFLEHCNSPDFFQQRGRPWIDREPRGAH</sequence>
<evidence type="ECO:0000256" key="1">
    <source>
        <dbReference type="SAM" id="MobiDB-lite"/>
    </source>
</evidence>
<accession>A0AAD1TB35</accession>
<evidence type="ECO:0000313" key="3">
    <source>
        <dbReference type="Proteomes" id="UP001295444"/>
    </source>
</evidence>
<proteinExistence type="predicted"/>
<feature type="compositionally biased region" description="Acidic residues" evidence="1">
    <location>
        <begin position="68"/>
        <end position="88"/>
    </location>
</feature>
<keyword evidence="3" id="KW-1185">Reference proteome</keyword>